<dbReference type="Gene3D" id="3.40.33.10">
    <property type="entry name" value="CAP"/>
    <property type="match status" value="1"/>
</dbReference>
<dbReference type="InterPro" id="IPR035940">
    <property type="entry name" value="CAP_sf"/>
</dbReference>
<dbReference type="PANTHER" id="PTHR31157:SF1">
    <property type="entry name" value="SCP DOMAIN-CONTAINING PROTEIN"/>
    <property type="match status" value="1"/>
</dbReference>
<sequence>MQNKLPQIIWLASAAIALLASGCEEMLKYAPPLPSLELPSSQSPQPVISAESAKIADMEAAIRQGINQVRQQNGLQPLQNNEKLTQVARNYSRQMAQKKFFSHTGADGSTLRDRVRAGRINYWMVGENLFTSTNVPQPVPAAIKGWMNSPGHRANILRPVFRETGVGIWRVGNTYYMTQLFLRQ</sequence>
<evidence type="ECO:0000313" key="3">
    <source>
        <dbReference type="Proteomes" id="UP000218287"/>
    </source>
</evidence>
<dbReference type="CDD" id="cd05379">
    <property type="entry name" value="CAP_bacterial"/>
    <property type="match status" value="1"/>
</dbReference>
<name>A0A1Z4GM33_9CYAN</name>
<protein>
    <submittedName>
        <fullName evidence="2">Putative allergen V5/Tpx-1</fullName>
    </submittedName>
</protein>
<accession>A0A1Z4GM33</accession>
<organism evidence="2 3">
    <name type="scientific">Anabaenopsis circularis NIES-21</name>
    <dbReference type="NCBI Taxonomy" id="1085406"/>
    <lineage>
        <taxon>Bacteria</taxon>
        <taxon>Bacillati</taxon>
        <taxon>Cyanobacteriota</taxon>
        <taxon>Cyanophyceae</taxon>
        <taxon>Nostocales</taxon>
        <taxon>Nodulariaceae</taxon>
        <taxon>Anabaenopsis</taxon>
    </lineage>
</organism>
<dbReference type="EMBL" id="AP018174">
    <property type="protein sequence ID" value="BAY18575.1"/>
    <property type="molecule type" value="Genomic_DNA"/>
</dbReference>
<dbReference type="PROSITE" id="PS51257">
    <property type="entry name" value="PROKAR_LIPOPROTEIN"/>
    <property type="match status" value="1"/>
</dbReference>
<reference evidence="2 3" key="1">
    <citation type="submission" date="2017-06" db="EMBL/GenBank/DDBJ databases">
        <title>Genome sequencing of cyanobaciteial culture collection at National Institute for Environmental Studies (NIES).</title>
        <authorList>
            <person name="Hirose Y."/>
            <person name="Shimura Y."/>
            <person name="Fujisawa T."/>
            <person name="Nakamura Y."/>
            <person name="Kawachi M."/>
        </authorList>
    </citation>
    <scope>NUCLEOTIDE SEQUENCE [LARGE SCALE GENOMIC DNA]</scope>
    <source>
        <strain evidence="2 3">NIES-21</strain>
    </source>
</reference>
<feature type="domain" description="SCP" evidence="1">
    <location>
        <begin position="66"/>
        <end position="181"/>
    </location>
</feature>
<gene>
    <name evidence="2" type="ORF">NIES21_44220</name>
</gene>
<dbReference type="SUPFAM" id="SSF55797">
    <property type="entry name" value="PR-1-like"/>
    <property type="match status" value="1"/>
</dbReference>
<dbReference type="PANTHER" id="PTHR31157">
    <property type="entry name" value="SCP DOMAIN-CONTAINING PROTEIN"/>
    <property type="match status" value="1"/>
</dbReference>
<evidence type="ECO:0000313" key="2">
    <source>
        <dbReference type="EMBL" id="BAY18575.1"/>
    </source>
</evidence>
<dbReference type="InterPro" id="IPR014044">
    <property type="entry name" value="CAP_dom"/>
</dbReference>
<keyword evidence="3" id="KW-1185">Reference proteome</keyword>
<proteinExistence type="predicted"/>
<dbReference type="Proteomes" id="UP000218287">
    <property type="component" value="Chromosome"/>
</dbReference>
<evidence type="ECO:0000259" key="1">
    <source>
        <dbReference type="Pfam" id="PF00188"/>
    </source>
</evidence>
<dbReference type="OrthoDB" id="9783944at2"/>
<dbReference type="AlphaFoldDB" id="A0A1Z4GM33"/>
<dbReference type="Pfam" id="PF00188">
    <property type="entry name" value="CAP"/>
    <property type="match status" value="1"/>
</dbReference>